<protein>
    <submittedName>
        <fullName evidence="2">Aminoglycoside phosphotransferase</fullName>
    </submittedName>
</protein>
<dbReference type="RefSeq" id="WP_011637524.1">
    <property type="nucleotide sequence ID" value="NC_008345.1"/>
</dbReference>
<dbReference type="KEGG" id="sfr:Sfri_2068"/>
<dbReference type="InterPro" id="IPR041726">
    <property type="entry name" value="ACAD10_11_N"/>
</dbReference>
<dbReference type="GeneID" id="41837434"/>
<dbReference type="GO" id="GO:0016740">
    <property type="term" value="F:transferase activity"/>
    <property type="evidence" value="ECO:0007669"/>
    <property type="project" value="UniProtKB-KW"/>
</dbReference>
<dbReference type="SMR" id="Q082A1"/>
<dbReference type="SUPFAM" id="SSF56112">
    <property type="entry name" value="Protein kinase-like (PK-like)"/>
    <property type="match status" value="1"/>
</dbReference>
<dbReference type="PANTHER" id="PTHR47829:SF3">
    <property type="entry name" value="AMINOGLYCOSIDE PHOSPHOTRANSFERASE DOMAIN-CONTAINING PROTEIN"/>
    <property type="match status" value="1"/>
</dbReference>
<reference evidence="2 3" key="1">
    <citation type="submission" date="2006-08" db="EMBL/GenBank/DDBJ databases">
        <title>Complete sequence of Shewanella frigidimarina NCIMB 400.</title>
        <authorList>
            <consortium name="US DOE Joint Genome Institute"/>
            <person name="Copeland A."/>
            <person name="Lucas S."/>
            <person name="Lapidus A."/>
            <person name="Barry K."/>
            <person name="Detter J.C."/>
            <person name="Glavina del Rio T."/>
            <person name="Hammon N."/>
            <person name="Israni S."/>
            <person name="Dalin E."/>
            <person name="Tice H."/>
            <person name="Pitluck S."/>
            <person name="Fredrickson J.K."/>
            <person name="Kolker E."/>
            <person name="McCuel L.A."/>
            <person name="DiChristina T."/>
            <person name="Nealson K.H."/>
            <person name="Newman D."/>
            <person name="Tiedje J.M."/>
            <person name="Zhou J."/>
            <person name="Romine M.F."/>
            <person name="Culley D.E."/>
            <person name="Serres M."/>
            <person name="Chertkov O."/>
            <person name="Brettin T."/>
            <person name="Bruce D."/>
            <person name="Han C."/>
            <person name="Tapia R."/>
            <person name="Gilna P."/>
            <person name="Schmutz J."/>
            <person name="Larimer F."/>
            <person name="Land M."/>
            <person name="Hauser L."/>
            <person name="Kyrpides N."/>
            <person name="Mikhailova N."/>
            <person name="Richardson P."/>
        </authorList>
    </citation>
    <scope>NUCLEOTIDE SEQUENCE [LARGE SCALE GENOMIC DNA]</scope>
    <source>
        <strain evidence="2 3">NCIMB 400</strain>
    </source>
</reference>
<evidence type="ECO:0000259" key="1">
    <source>
        <dbReference type="Pfam" id="PF01636"/>
    </source>
</evidence>
<keyword evidence="2" id="KW-0808">Transferase</keyword>
<dbReference type="Gene3D" id="3.30.200.20">
    <property type="entry name" value="Phosphorylase Kinase, domain 1"/>
    <property type="match status" value="1"/>
</dbReference>
<dbReference type="Gene3D" id="3.90.1200.10">
    <property type="match status" value="1"/>
</dbReference>
<dbReference type="AlphaFoldDB" id="Q082A1"/>
<dbReference type="InterPro" id="IPR052898">
    <property type="entry name" value="ACAD10-like"/>
</dbReference>
<evidence type="ECO:0000313" key="2">
    <source>
        <dbReference type="EMBL" id="ABI71914.1"/>
    </source>
</evidence>
<dbReference type="Proteomes" id="UP000000684">
    <property type="component" value="Chromosome"/>
</dbReference>
<dbReference type="InterPro" id="IPR011009">
    <property type="entry name" value="Kinase-like_dom_sf"/>
</dbReference>
<evidence type="ECO:0000313" key="3">
    <source>
        <dbReference type="Proteomes" id="UP000000684"/>
    </source>
</evidence>
<feature type="domain" description="Aminoglycoside phosphotransferase" evidence="1">
    <location>
        <begin position="29"/>
        <end position="258"/>
    </location>
</feature>
<sequence>MPQVLSINNEQLTAYLQDQVDGFKGPITLEKFAGGQSNPTFKVSAKSGVYVLRRQPSGKLLKSAHAVDREYRVLNALKDSDVPVAKVFHLCEDITVIGSMFYLMEYCDGTVYWSASLAEIDSDERRSAMYNEMNRVLAALHSVDVDGVGLSDYGKAGNYFERQLTRWTSQYRLTELKKISAMDQLSQWLDDNLPEDDGRVCLVHGDFRLDNMMFAKDKPQVIALLDWELSTLGHPYADLAYQCMQLRMPAGMGSIDGLKDIDRGSLGIPTEQEYVDLYCQRMGIERIENWVFYLAFSFFRLAAIAQGVAKRAAEGNASNEHANKVGAFVEPLAQMALQVVAQEK</sequence>
<dbReference type="PANTHER" id="PTHR47829">
    <property type="entry name" value="HYDROLASE, PUTATIVE (AFU_ORTHOLOGUE AFUA_1G12880)-RELATED"/>
    <property type="match status" value="1"/>
</dbReference>
<dbReference type="EMBL" id="CP000447">
    <property type="protein sequence ID" value="ABI71914.1"/>
    <property type="molecule type" value="Genomic_DNA"/>
</dbReference>
<dbReference type="HOGENOM" id="CLU_007526_0_1_6"/>
<proteinExistence type="predicted"/>
<dbReference type="eggNOG" id="COG3173">
    <property type="taxonomic scope" value="Bacteria"/>
</dbReference>
<accession>Q082A1</accession>
<dbReference type="OrthoDB" id="3806873at2"/>
<dbReference type="CDD" id="cd05154">
    <property type="entry name" value="ACAD10_11_N-like"/>
    <property type="match status" value="1"/>
</dbReference>
<dbReference type="Pfam" id="PF01636">
    <property type="entry name" value="APH"/>
    <property type="match status" value="1"/>
</dbReference>
<organism evidence="2 3">
    <name type="scientific">Shewanella frigidimarina (strain NCIMB 400)</name>
    <dbReference type="NCBI Taxonomy" id="318167"/>
    <lineage>
        <taxon>Bacteria</taxon>
        <taxon>Pseudomonadati</taxon>
        <taxon>Pseudomonadota</taxon>
        <taxon>Gammaproteobacteria</taxon>
        <taxon>Alteromonadales</taxon>
        <taxon>Shewanellaceae</taxon>
        <taxon>Shewanella</taxon>
    </lineage>
</organism>
<dbReference type="STRING" id="318167.Sfri_2068"/>
<dbReference type="InterPro" id="IPR002575">
    <property type="entry name" value="Aminoglycoside_PTrfase"/>
</dbReference>
<gene>
    <name evidence="2" type="ordered locus">Sfri_2068</name>
</gene>
<name>Q082A1_SHEFN</name>
<keyword evidence="3" id="KW-1185">Reference proteome</keyword>